<keyword evidence="5" id="KW-0479">Metal-binding</keyword>
<dbReference type="Proteomes" id="UP000068210">
    <property type="component" value="Chromosome"/>
</dbReference>
<keyword evidence="8" id="KW-0560">Oxidoreductase</keyword>
<keyword evidence="9" id="KW-0408">Iron</keyword>
<evidence type="ECO:0000256" key="1">
    <source>
        <dbReference type="ARBA" id="ARBA00001915"/>
    </source>
</evidence>
<dbReference type="RefSeq" id="WP_039801069.1">
    <property type="nucleotide sequence ID" value="NZ_CP010415.1"/>
</dbReference>
<evidence type="ECO:0000256" key="9">
    <source>
        <dbReference type="ARBA" id="ARBA00023004"/>
    </source>
</evidence>
<comment type="catalytic activity">
    <reaction evidence="13">
        <text>N2 + 8 reduced [2Fe-2S]-[ferredoxin] + 16 ATP + 16 H2O = H2 + 8 oxidized [2Fe-2S]-[ferredoxin] + 2 NH4(+) + 16 ADP + 16 phosphate + 6 H(+)</text>
        <dbReference type="Rhea" id="RHEA:21448"/>
        <dbReference type="Rhea" id="RHEA-COMP:10000"/>
        <dbReference type="Rhea" id="RHEA-COMP:10001"/>
        <dbReference type="ChEBI" id="CHEBI:15377"/>
        <dbReference type="ChEBI" id="CHEBI:15378"/>
        <dbReference type="ChEBI" id="CHEBI:17997"/>
        <dbReference type="ChEBI" id="CHEBI:18276"/>
        <dbReference type="ChEBI" id="CHEBI:28938"/>
        <dbReference type="ChEBI" id="CHEBI:30616"/>
        <dbReference type="ChEBI" id="CHEBI:33737"/>
        <dbReference type="ChEBI" id="CHEBI:33738"/>
        <dbReference type="ChEBI" id="CHEBI:43474"/>
        <dbReference type="ChEBI" id="CHEBI:456216"/>
        <dbReference type="EC" id="1.18.6.1"/>
    </reaction>
</comment>
<comment type="subunit">
    <text evidence="3">Hexamer of two alpha, two beta, and two delta chains.</text>
</comment>
<comment type="cofactor">
    <cofactor evidence="1">
        <name>iron-sulfur cluster</name>
        <dbReference type="ChEBI" id="CHEBI:30408"/>
    </cofactor>
</comment>
<dbReference type="AlphaFoldDB" id="A0A0C4WL25"/>
<evidence type="ECO:0000313" key="14">
    <source>
        <dbReference type="EMBL" id="AJE19760.1"/>
    </source>
</evidence>
<comment type="function">
    <text evidence="2">The key enzymatic reactions in nitrogen fixation are catalyzed by the nitrogenase complex, which has 2 components: the iron protein (component 2) and a component 1 which is either a molybdenum-iron protein, a vanadium-iron, or an iron-iron protein.</text>
</comment>
<keyword evidence="11" id="KW-0535">Nitrogen fixation</keyword>
<evidence type="ECO:0000313" key="15">
    <source>
        <dbReference type="Proteomes" id="UP000068210"/>
    </source>
</evidence>
<name>A0A0C4WL25_9GAMM</name>
<keyword evidence="15" id="KW-1185">Reference proteome</keyword>
<keyword evidence="10" id="KW-0411">Iron-sulfur</keyword>
<dbReference type="STRING" id="1328314.Achr_2520"/>
<keyword evidence="6" id="KW-0547">Nucleotide-binding</keyword>
<gene>
    <name evidence="14" type="primary">vnfG</name>
    <name evidence="14" type="ORF">Achr_2520</name>
</gene>
<evidence type="ECO:0000256" key="2">
    <source>
        <dbReference type="ARBA" id="ARBA00004064"/>
    </source>
</evidence>
<evidence type="ECO:0000256" key="5">
    <source>
        <dbReference type="ARBA" id="ARBA00022723"/>
    </source>
</evidence>
<accession>A0A0C4WL25</accession>
<dbReference type="GO" id="GO:0005524">
    <property type="term" value="F:ATP binding"/>
    <property type="evidence" value="ECO:0007669"/>
    <property type="project" value="UniProtKB-KW"/>
</dbReference>
<evidence type="ECO:0000256" key="7">
    <source>
        <dbReference type="ARBA" id="ARBA00022840"/>
    </source>
</evidence>
<reference evidence="14 15" key="1">
    <citation type="journal article" date="2015" name="PLoS ONE">
        <title>Azotobacter Genomes: The Genome of Azotobacter chroococcum NCIMB 8003 (ATCC 4412).</title>
        <authorList>
            <person name="Robson R.L."/>
            <person name="Jones R."/>
            <person name="Robson R.M."/>
            <person name="Schwartz A."/>
            <person name="Richardson T.H."/>
        </authorList>
    </citation>
    <scope>NUCLEOTIDE SEQUENCE [LARGE SCALE GENOMIC DNA]</scope>
    <source>
        <strain evidence="14 15">NCIMB 8003</strain>
    </source>
</reference>
<evidence type="ECO:0000256" key="8">
    <source>
        <dbReference type="ARBA" id="ARBA00023002"/>
    </source>
</evidence>
<dbReference type="GO" id="GO:0046872">
    <property type="term" value="F:metal ion binding"/>
    <property type="evidence" value="ECO:0007669"/>
    <property type="project" value="UniProtKB-KW"/>
</dbReference>
<dbReference type="EC" id="1.18.6.1" evidence="4"/>
<sequence length="113" mass="13406">MSQSHLDDLFDYTEERCLWQFFSRTWDREENIEGVLGQVARLLTGQEPLRGTPQERLFYADALAMANDVRERFPWASQINHEEIHFLIDGLKSRLVDTVITRSTNRELNHHLY</sequence>
<dbReference type="EMBL" id="CP010415">
    <property type="protein sequence ID" value="AJE19760.1"/>
    <property type="molecule type" value="Genomic_DNA"/>
</dbReference>
<evidence type="ECO:0000256" key="12">
    <source>
        <dbReference type="ARBA" id="ARBA00030899"/>
    </source>
</evidence>
<dbReference type="GO" id="GO:0051536">
    <property type="term" value="F:iron-sulfur cluster binding"/>
    <property type="evidence" value="ECO:0007669"/>
    <property type="project" value="UniProtKB-KW"/>
</dbReference>
<evidence type="ECO:0000256" key="4">
    <source>
        <dbReference type="ARBA" id="ARBA00012773"/>
    </source>
</evidence>
<dbReference type="HOGENOM" id="CLU_148675_0_0_6"/>
<evidence type="ECO:0000256" key="3">
    <source>
        <dbReference type="ARBA" id="ARBA00011515"/>
    </source>
</evidence>
<dbReference type="GO" id="GO:0016163">
    <property type="term" value="F:nitrogenase activity"/>
    <property type="evidence" value="ECO:0007669"/>
    <property type="project" value="UniProtKB-EC"/>
</dbReference>
<evidence type="ECO:0000256" key="6">
    <source>
        <dbReference type="ARBA" id="ARBA00022741"/>
    </source>
</evidence>
<dbReference type="Pfam" id="PF03139">
    <property type="entry name" value="AnfG_VnfG"/>
    <property type="match status" value="1"/>
</dbReference>
<dbReference type="KEGG" id="acx:Achr_2520"/>
<dbReference type="InterPro" id="IPR014279">
    <property type="entry name" value="Nase_V-Fe_dsu"/>
</dbReference>
<dbReference type="NCBIfam" id="TIGR02930">
    <property type="entry name" value="vnfG_nitrog"/>
    <property type="match status" value="1"/>
</dbReference>
<evidence type="ECO:0000256" key="11">
    <source>
        <dbReference type="ARBA" id="ARBA00023231"/>
    </source>
</evidence>
<dbReference type="InterPro" id="IPR004349">
    <property type="entry name" value="V/Nase_d_su"/>
</dbReference>
<protein>
    <recommendedName>
        <fullName evidence="4">nitrogenase</fullName>
        <ecNumber evidence="4">1.18.6.1</ecNumber>
    </recommendedName>
    <alternativeName>
        <fullName evidence="12">Nitrogenase component I</fullName>
    </alternativeName>
</protein>
<proteinExistence type="predicted"/>
<evidence type="ECO:0000256" key="13">
    <source>
        <dbReference type="ARBA" id="ARBA00047967"/>
    </source>
</evidence>
<keyword evidence="7" id="KW-0067">ATP-binding</keyword>
<evidence type="ECO:0000256" key="10">
    <source>
        <dbReference type="ARBA" id="ARBA00023014"/>
    </source>
</evidence>
<organism evidence="14 15">
    <name type="scientific">Azotobacter chroococcum NCIMB 8003</name>
    <dbReference type="NCBI Taxonomy" id="1328314"/>
    <lineage>
        <taxon>Bacteria</taxon>
        <taxon>Pseudomonadati</taxon>
        <taxon>Pseudomonadota</taxon>
        <taxon>Gammaproteobacteria</taxon>
        <taxon>Pseudomonadales</taxon>
        <taxon>Pseudomonadaceae</taxon>
        <taxon>Azotobacter</taxon>
    </lineage>
</organism>